<evidence type="ECO:0008006" key="4">
    <source>
        <dbReference type="Google" id="ProtNLM"/>
    </source>
</evidence>
<keyword evidence="3" id="KW-1185">Reference proteome</keyword>
<dbReference type="Proteomes" id="UP000582837">
    <property type="component" value="Unassembled WGS sequence"/>
</dbReference>
<dbReference type="RefSeq" id="WP_170036105.1">
    <property type="nucleotide sequence ID" value="NZ_JACHIA010000003.1"/>
</dbReference>
<name>A0A841GTA6_9BACT</name>
<accession>A0A841GTA6</accession>
<comment type="caution">
    <text evidence="2">The sequence shown here is derived from an EMBL/GenBank/DDBJ whole genome shotgun (WGS) entry which is preliminary data.</text>
</comment>
<reference evidence="2 3" key="1">
    <citation type="submission" date="2020-08" db="EMBL/GenBank/DDBJ databases">
        <title>Genomic Encyclopedia of Type Strains, Phase IV (KMG-IV): sequencing the most valuable type-strain genomes for metagenomic binning, comparative biology and taxonomic classification.</title>
        <authorList>
            <person name="Goeker M."/>
        </authorList>
    </citation>
    <scope>NUCLEOTIDE SEQUENCE [LARGE SCALE GENOMIC DNA]</scope>
    <source>
        <strain evidence="2 3">DSM 29007</strain>
    </source>
</reference>
<protein>
    <recommendedName>
        <fullName evidence="4">Porin</fullName>
    </recommendedName>
</protein>
<evidence type="ECO:0000256" key="1">
    <source>
        <dbReference type="SAM" id="SignalP"/>
    </source>
</evidence>
<sequence length="345" mass="35252">MTNRWMISAAAAALIASPLAAQGNIESVCASFSKSEVGGRCAAVAQAVDAAQPQLGILLAGGNPTLGTASTGGVRLGILPRVSLTGRVNVVGARLPDIRDVRTSGGEVQTDEFSVPAPAVGANVSVGLTQGFSVAPMIGGFGAIDLLGSVTVLPLSLAGDDFGDNAYSWGAGARVGLVRESFVTPGVSLSLMYRDLGDVRFGEVCEGTEVVTSGNQSTCAAGGDFGELGFGLTNWSGRLAASKRLLGLGATLGVGYDQFDTDANFAFRAPGLGGTEQIYRFNDVTVDNDRWSAFLDLSYTVLVGSLVGEVGWMQGADAIAGFPSTSDFDPDQGTFFGSIGARLSL</sequence>
<keyword evidence="1" id="KW-0732">Signal</keyword>
<organism evidence="2 3">
    <name type="scientific">Longimicrobium terrae</name>
    <dbReference type="NCBI Taxonomy" id="1639882"/>
    <lineage>
        <taxon>Bacteria</taxon>
        <taxon>Pseudomonadati</taxon>
        <taxon>Gemmatimonadota</taxon>
        <taxon>Longimicrobiia</taxon>
        <taxon>Longimicrobiales</taxon>
        <taxon>Longimicrobiaceae</taxon>
        <taxon>Longimicrobium</taxon>
    </lineage>
</organism>
<dbReference type="AlphaFoldDB" id="A0A841GTA6"/>
<evidence type="ECO:0000313" key="2">
    <source>
        <dbReference type="EMBL" id="MBB6069759.1"/>
    </source>
</evidence>
<evidence type="ECO:0000313" key="3">
    <source>
        <dbReference type="Proteomes" id="UP000582837"/>
    </source>
</evidence>
<proteinExistence type="predicted"/>
<dbReference type="EMBL" id="JACHIA010000003">
    <property type="protein sequence ID" value="MBB6069759.1"/>
    <property type="molecule type" value="Genomic_DNA"/>
</dbReference>
<feature type="signal peptide" evidence="1">
    <location>
        <begin position="1"/>
        <end position="21"/>
    </location>
</feature>
<gene>
    <name evidence="2" type="ORF">HNQ61_001376</name>
</gene>
<feature type="chain" id="PRO_5032779366" description="Porin" evidence="1">
    <location>
        <begin position="22"/>
        <end position="345"/>
    </location>
</feature>